<name>A0A6G1GG67_9PEZI</name>
<dbReference type="AlphaFoldDB" id="A0A6G1GG67"/>
<evidence type="ECO:0000259" key="2">
    <source>
        <dbReference type="Pfam" id="PF25484"/>
    </source>
</evidence>
<proteinExistence type="predicted"/>
<evidence type="ECO:0000313" key="3">
    <source>
        <dbReference type="EMBL" id="KAF1817043.1"/>
    </source>
</evidence>
<keyword evidence="1" id="KW-0732">Signal</keyword>
<dbReference type="EMBL" id="ML975149">
    <property type="protein sequence ID" value="KAF1817043.1"/>
    <property type="molecule type" value="Genomic_DNA"/>
</dbReference>
<feature type="chain" id="PRO_5044632091" description="DUF7907 domain-containing protein" evidence="1">
    <location>
        <begin position="25"/>
        <end position="235"/>
    </location>
</feature>
<dbReference type="RefSeq" id="XP_033538674.1">
    <property type="nucleotide sequence ID" value="XM_033683144.1"/>
</dbReference>
<accession>A0A6G1GG67</accession>
<evidence type="ECO:0000256" key="1">
    <source>
        <dbReference type="SAM" id="SignalP"/>
    </source>
</evidence>
<reference evidence="5" key="2">
    <citation type="submission" date="2020-04" db="EMBL/GenBank/DDBJ databases">
        <authorList>
            <consortium name="NCBI Genome Project"/>
        </authorList>
    </citation>
    <scope>NUCLEOTIDE SEQUENCE</scope>
    <source>
        <strain evidence="5">CBS 781.70</strain>
    </source>
</reference>
<evidence type="ECO:0000313" key="4">
    <source>
        <dbReference type="Proteomes" id="UP000504638"/>
    </source>
</evidence>
<protein>
    <recommendedName>
        <fullName evidence="2">DUF7907 domain-containing protein</fullName>
    </recommendedName>
</protein>
<dbReference type="GeneID" id="54423714"/>
<sequence length="235" mass="26203">MALYFLMVNVLATLLLYYPTLIQAATFQTSPWLNTRQSGEATPQPQSLTAPSNISFAYLITKTSANENNTEFSDHTIWAYHNGAGIHAAVATTLGDRTNAMAWFNESGRHAQFDFGAPLNATHNFPFGMYLKQQDIYGEWGTVQIDPGLGSDWANFTYDEATIGLSVEDEYFGGWLICHWYLGVPQLFWIRGDLNATPPTTCGRVNLFYRCHDGQSNTEVATEGCYLHPPRPVAD</sequence>
<evidence type="ECO:0000313" key="5">
    <source>
        <dbReference type="RefSeq" id="XP_033538674.1"/>
    </source>
</evidence>
<dbReference type="InterPro" id="IPR057229">
    <property type="entry name" value="DUF7907"/>
</dbReference>
<dbReference type="Proteomes" id="UP000504638">
    <property type="component" value="Unplaced"/>
</dbReference>
<gene>
    <name evidence="3 5" type="ORF">P152DRAFT_6602</name>
</gene>
<organism evidence="3">
    <name type="scientific">Eremomyces bilateralis CBS 781.70</name>
    <dbReference type="NCBI Taxonomy" id="1392243"/>
    <lineage>
        <taxon>Eukaryota</taxon>
        <taxon>Fungi</taxon>
        <taxon>Dikarya</taxon>
        <taxon>Ascomycota</taxon>
        <taxon>Pezizomycotina</taxon>
        <taxon>Dothideomycetes</taxon>
        <taxon>Dothideomycetes incertae sedis</taxon>
        <taxon>Eremomycetales</taxon>
        <taxon>Eremomycetaceae</taxon>
        <taxon>Eremomyces</taxon>
    </lineage>
</organism>
<keyword evidence="4" id="KW-1185">Reference proteome</keyword>
<feature type="domain" description="DUF7907" evidence="2">
    <location>
        <begin position="58"/>
        <end position="210"/>
    </location>
</feature>
<dbReference type="OrthoDB" id="3518533at2759"/>
<dbReference type="Pfam" id="PF25484">
    <property type="entry name" value="DUF7907"/>
    <property type="match status" value="1"/>
</dbReference>
<reference evidence="3 5" key="1">
    <citation type="submission" date="2020-01" db="EMBL/GenBank/DDBJ databases">
        <authorList>
            <consortium name="DOE Joint Genome Institute"/>
            <person name="Haridas S."/>
            <person name="Albert R."/>
            <person name="Binder M."/>
            <person name="Bloem J."/>
            <person name="Labutti K."/>
            <person name="Salamov A."/>
            <person name="Andreopoulos B."/>
            <person name="Baker S.E."/>
            <person name="Barry K."/>
            <person name="Bills G."/>
            <person name="Bluhm B.H."/>
            <person name="Cannon C."/>
            <person name="Castanera R."/>
            <person name="Culley D.E."/>
            <person name="Daum C."/>
            <person name="Ezra D."/>
            <person name="Gonzalez J.B."/>
            <person name="Henrissat B."/>
            <person name="Kuo A."/>
            <person name="Liang C."/>
            <person name="Lipzen A."/>
            <person name="Lutzoni F."/>
            <person name="Magnuson J."/>
            <person name="Mondo S."/>
            <person name="Nolan M."/>
            <person name="Ohm R."/>
            <person name="Pangilinan J."/>
            <person name="Park H.-J."/>
            <person name="Ramirez L."/>
            <person name="Alfaro M."/>
            <person name="Sun H."/>
            <person name="Tritt A."/>
            <person name="Yoshinaga Y."/>
            <person name="Zwiers L.-H."/>
            <person name="Turgeon B.G."/>
            <person name="Goodwin S.B."/>
            <person name="Spatafora J.W."/>
            <person name="Crous P.W."/>
            <person name="Grigoriev I.V."/>
        </authorList>
    </citation>
    <scope>NUCLEOTIDE SEQUENCE</scope>
    <source>
        <strain evidence="3 5">CBS 781.70</strain>
    </source>
</reference>
<feature type="signal peptide" evidence="1">
    <location>
        <begin position="1"/>
        <end position="24"/>
    </location>
</feature>
<reference evidence="5" key="3">
    <citation type="submission" date="2025-04" db="UniProtKB">
        <authorList>
            <consortium name="RefSeq"/>
        </authorList>
    </citation>
    <scope>IDENTIFICATION</scope>
    <source>
        <strain evidence="5">CBS 781.70</strain>
    </source>
</reference>